<dbReference type="Gene3D" id="3.30.420.40">
    <property type="match status" value="2"/>
</dbReference>
<protein>
    <submittedName>
        <fullName evidence="2">ROK family protein</fullName>
    </submittedName>
</protein>
<sequence length="401" mass="43611">MQAKPLTATLKKYHQLRRDVIKYLYFHKSLTITELSKLIHKSVPIVTSAVMDLIAEGYVLESALSKSTGGRRAVMYLINPAKKRFLVSVAMDQLVTRVVIYDLLNNVRQGSASLSFTLTENPEDIEILIKFLKGYLQQSNIPVEEILGIGIGMPGFINTKQGINYTFFKLKNNGSLRNHLSKELGLPVFIDNDSSLTALAELRFGAGQNLKEVLVVNVGWGSGLGMIINGSLFRGHSGFAGEFSHIPLSQTNKLCSCGKRGCLEVDTSLLVLVERAEKEIANGVSSRLEALFKDKSKLPGDHFLVAARDGDPLAVSILSEAAFLIGKGIATLIHIMNPELIVVAGRGAIAGKILMAPIQQAMNEFCISRIADQTTIVVSDLADTAELLGAAILIVENCQFN</sequence>
<dbReference type="InterPro" id="IPR036390">
    <property type="entry name" value="WH_DNA-bd_sf"/>
</dbReference>
<dbReference type="Gene3D" id="1.10.10.10">
    <property type="entry name" value="Winged helix-like DNA-binding domain superfamily/Winged helix DNA-binding domain"/>
    <property type="match status" value="1"/>
</dbReference>
<organism evidence="2 3">
    <name type="scientific">Pedobacter psychroterrae</name>
    <dbReference type="NCBI Taxonomy" id="2530453"/>
    <lineage>
        <taxon>Bacteria</taxon>
        <taxon>Pseudomonadati</taxon>
        <taxon>Bacteroidota</taxon>
        <taxon>Sphingobacteriia</taxon>
        <taxon>Sphingobacteriales</taxon>
        <taxon>Sphingobacteriaceae</taxon>
        <taxon>Pedobacter</taxon>
    </lineage>
</organism>
<dbReference type="InterPro" id="IPR043129">
    <property type="entry name" value="ATPase_NBD"/>
</dbReference>
<dbReference type="EMBL" id="SJSL01000001">
    <property type="protein sequence ID" value="TCD02756.1"/>
    <property type="molecule type" value="Genomic_DNA"/>
</dbReference>
<gene>
    <name evidence="2" type="ORF">EZ437_01840</name>
</gene>
<dbReference type="AlphaFoldDB" id="A0A4R0NPN0"/>
<evidence type="ECO:0000313" key="2">
    <source>
        <dbReference type="EMBL" id="TCD02756.1"/>
    </source>
</evidence>
<dbReference type="InterPro" id="IPR000600">
    <property type="entry name" value="ROK"/>
</dbReference>
<dbReference type="Pfam" id="PF00480">
    <property type="entry name" value="ROK"/>
    <property type="match status" value="1"/>
</dbReference>
<dbReference type="InterPro" id="IPR036388">
    <property type="entry name" value="WH-like_DNA-bd_sf"/>
</dbReference>
<dbReference type="SUPFAM" id="SSF53067">
    <property type="entry name" value="Actin-like ATPase domain"/>
    <property type="match status" value="1"/>
</dbReference>
<dbReference type="SUPFAM" id="SSF46785">
    <property type="entry name" value="Winged helix' DNA-binding domain"/>
    <property type="match status" value="1"/>
</dbReference>
<reference evidence="2 3" key="1">
    <citation type="submission" date="2019-02" db="EMBL/GenBank/DDBJ databases">
        <title>Pedobacter sp. RP-1-14 sp. nov., isolated from Arctic soil.</title>
        <authorList>
            <person name="Dahal R.H."/>
        </authorList>
    </citation>
    <scope>NUCLEOTIDE SEQUENCE [LARGE SCALE GENOMIC DNA]</scope>
    <source>
        <strain evidence="2 3">RP-1-14</strain>
    </source>
</reference>
<dbReference type="Proteomes" id="UP000293347">
    <property type="component" value="Unassembled WGS sequence"/>
</dbReference>
<proteinExistence type="inferred from homology"/>
<dbReference type="PANTHER" id="PTHR18964:SF149">
    <property type="entry name" value="BIFUNCTIONAL UDP-N-ACETYLGLUCOSAMINE 2-EPIMERASE_N-ACETYLMANNOSAMINE KINASE"/>
    <property type="match status" value="1"/>
</dbReference>
<evidence type="ECO:0000256" key="1">
    <source>
        <dbReference type="ARBA" id="ARBA00006479"/>
    </source>
</evidence>
<dbReference type="OrthoDB" id="9810372at2"/>
<name>A0A4R0NPN0_9SPHI</name>
<dbReference type="RefSeq" id="WP_131592673.1">
    <property type="nucleotide sequence ID" value="NZ_SJSL01000001.1"/>
</dbReference>
<keyword evidence="3" id="KW-1185">Reference proteome</keyword>
<comment type="similarity">
    <text evidence="1">Belongs to the ROK (NagC/XylR) family.</text>
</comment>
<evidence type="ECO:0000313" key="3">
    <source>
        <dbReference type="Proteomes" id="UP000293347"/>
    </source>
</evidence>
<dbReference type="PANTHER" id="PTHR18964">
    <property type="entry name" value="ROK (REPRESSOR, ORF, KINASE) FAMILY"/>
    <property type="match status" value="1"/>
</dbReference>
<accession>A0A4R0NPN0</accession>
<comment type="caution">
    <text evidence="2">The sequence shown here is derived from an EMBL/GenBank/DDBJ whole genome shotgun (WGS) entry which is preliminary data.</text>
</comment>